<proteinExistence type="predicted"/>
<dbReference type="EMBL" id="KN822297">
    <property type="protein sequence ID" value="KIM51014.1"/>
    <property type="molecule type" value="Genomic_DNA"/>
</dbReference>
<reference evidence="1 2" key="1">
    <citation type="submission" date="2014-04" db="EMBL/GenBank/DDBJ databases">
        <authorList>
            <consortium name="DOE Joint Genome Institute"/>
            <person name="Kuo A."/>
            <person name="Kohler A."/>
            <person name="Nagy L.G."/>
            <person name="Floudas D."/>
            <person name="Copeland A."/>
            <person name="Barry K.W."/>
            <person name="Cichocki N."/>
            <person name="Veneault-Fourrey C."/>
            <person name="LaButti K."/>
            <person name="Lindquist E.A."/>
            <person name="Lipzen A."/>
            <person name="Lundell T."/>
            <person name="Morin E."/>
            <person name="Murat C."/>
            <person name="Sun H."/>
            <person name="Tunlid A."/>
            <person name="Henrissat B."/>
            <person name="Grigoriev I.V."/>
            <person name="Hibbett D.S."/>
            <person name="Martin F."/>
            <person name="Nordberg H.P."/>
            <person name="Cantor M.N."/>
            <person name="Hua S.X."/>
        </authorList>
    </citation>
    <scope>NUCLEOTIDE SEQUENCE [LARGE SCALE GENOMIC DNA]</scope>
    <source>
        <strain evidence="1 2">Foug A</strain>
    </source>
</reference>
<reference evidence="2" key="2">
    <citation type="submission" date="2015-01" db="EMBL/GenBank/DDBJ databases">
        <title>Evolutionary Origins and Diversification of the Mycorrhizal Mutualists.</title>
        <authorList>
            <consortium name="DOE Joint Genome Institute"/>
            <consortium name="Mycorrhizal Genomics Consortium"/>
            <person name="Kohler A."/>
            <person name="Kuo A."/>
            <person name="Nagy L.G."/>
            <person name="Floudas D."/>
            <person name="Copeland A."/>
            <person name="Barry K.W."/>
            <person name="Cichocki N."/>
            <person name="Veneault-Fourrey C."/>
            <person name="LaButti K."/>
            <person name="Lindquist E.A."/>
            <person name="Lipzen A."/>
            <person name="Lundell T."/>
            <person name="Morin E."/>
            <person name="Murat C."/>
            <person name="Riley R."/>
            <person name="Ohm R."/>
            <person name="Sun H."/>
            <person name="Tunlid A."/>
            <person name="Henrissat B."/>
            <person name="Grigoriev I.V."/>
            <person name="Hibbett D.S."/>
            <person name="Martin F."/>
        </authorList>
    </citation>
    <scope>NUCLEOTIDE SEQUENCE [LARGE SCALE GENOMIC DNA]</scope>
    <source>
        <strain evidence="2">Foug A</strain>
    </source>
</reference>
<accession>A0A0C3D3N3</accession>
<protein>
    <submittedName>
        <fullName evidence="1">Uncharacterized protein</fullName>
    </submittedName>
</protein>
<dbReference type="Proteomes" id="UP000053989">
    <property type="component" value="Unassembled WGS sequence"/>
</dbReference>
<keyword evidence="2" id="KW-1185">Reference proteome</keyword>
<sequence>MSDYLPTIPVNTYAWKTSRSTNWTTERKRNGRNVPQDMHKSVDVWRYLPLVFSSHSAVPC</sequence>
<name>A0A0C3D3N3_9AGAM</name>
<evidence type="ECO:0000313" key="2">
    <source>
        <dbReference type="Proteomes" id="UP000053989"/>
    </source>
</evidence>
<dbReference type="InParanoid" id="A0A0C3D3N3"/>
<gene>
    <name evidence="1" type="ORF">SCLCIDRAFT_693200</name>
</gene>
<organism evidence="1 2">
    <name type="scientific">Scleroderma citrinum Foug A</name>
    <dbReference type="NCBI Taxonomy" id="1036808"/>
    <lineage>
        <taxon>Eukaryota</taxon>
        <taxon>Fungi</taxon>
        <taxon>Dikarya</taxon>
        <taxon>Basidiomycota</taxon>
        <taxon>Agaricomycotina</taxon>
        <taxon>Agaricomycetes</taxon>
        <taxon>Agaricomycetidae</taxon>
        <taxon>Boletales</taxon>
        <taxon>Sclerodermatineae</taxon>
        <taxon>Sclerodermataceae</taxon>
        <taxon>Scleroderma</taxon>
    </lineage>
</organism>
<evidence type="ECO:0000313" key="1">
    <source>
        <dbReference type="EMBL" id="KIM51014.1"/>
    </source>
</evidence>
<dbReference type="HOGENOM" id="CLU_2943135_0_0_1"/>
<dbReference type="AlphaFoldDB" id="A0A0C3D3N3"/>